<evidence type="ECO:0000313" key="7">
    <source>
        <dbReference type="Proteomes" id="UP000027142"/>
    </source>
</evidence>
<organism evidence="6 7">
    <name type="scientific">Shouchella lehensis G1</name>
    <dbReference type="NCBI Taxonomy" id="1246626"/>
    <lineage>
        <taxon>Bacteria</taxon>
        <taxon>Bacillati</taxon>
        <taxon>Bacillota</taxon>
        <taxon>Bacilli</taxon>
        <taxon>Bacillales</taxon>
        <taxon>Bacillaceae</taxon>
        <taxon>Shouchella</taxon>
    </lineage>
</organism>
<dbReference type="Proteomes" id="UP000027142">
    <property type="component" value="Chromosome"/>
</dbReference>
<dbReference type="PROSITE" id="PS50122">
    <property type="entry name" value="CHEB"/>
    <property type="match status" value="1"/>
</dbReference>
<dbReference type="KEGG" id="ble:BleG1_2234"/>
<reference evidence="6 7" key="1">
    <citation type="journal article" date="2014" name="Gene">
        <title>A comparative genomic analysis of the alkalitolerant soil bacterium Bacillus lehensis G1.</title>
        <authorList>
            <person name="Noor Y.M."/>
            <person name="Samsulrizal N.H."/>
            <person name="Jema'on N.A."/>
            <person name="Low K.O."/>
            <person name="Ramli A.N."/>
            <person name="Alias N.I."/>
            <person name="Damis S.I."/>
            <person name="Fuzi S.F."/>
            <person name="Isa M.N."/>
            <person name="Murad A.M."/>
            <person name="Raih M.F."/>
            <person name="Bakar F.D."/>
            <person name="Najimudin N."/>
            <person name="Mahadi N.M."/>
            <person name="Illias R.M."/>
        </authorList>
    </citation>
    <scope>NUCLEOTIDE SEQUENCE [LARGE SCALE GENOMIC DNA]</scope>
    <source>
        <strain evidence="6 7">G1</strain>
    </source>
</reference>
<feature type="active site" evidence="4">
    <location>
        <position position="50"/>
    </location>
</feature>
<dbReference type="InterPro" id="IPR035909">
    <property type="entry name" value="CheB_C"/>
</dbReference>
<name>A0A060LX85_9BACI</name>
<accession>A0A060LX85</accession>
<dbReference type="GO" id="GO:0005737">
    <property type="term" value="C:cytoplasm"/>
    <property type="evidence" value="ECO:0007669"/>
    <property type="project" value="InterPro"/>
</dbReference>
<evidence type="ECO:0000256" key="4">
    <source>
        <dbReference type="PROSITE-ProRule" id="PRU00050"/>
    </source>
</evidence>
<keyword evidence="1 4" id="KW-0378">Hydrolase</keyword>
<keyword evidence="7" id="KW-1185">Reference proteome</keyword>
<protein>
    <recommendedName>
        <fullName evidence="2">protein-glutamate methylesterase</fullName>
        <ecNumber evidence="2">3.1.1.61</ecNumber>
    </recommendedName>
</protein>
<gene>
    <name evidence="6" type="ORF">BleG1_2234</name>
</gene>
<dbReference type="GO" id="GO:0000156">
    <property type="term" value="F:phosphorelay response regulator activity"/>
    <property type="evidence" value="ECO:0007669"/>
    <property type="project" value="InterPro"/>
</dbReference>
<dbReference type="AlphaFoldDB" id="A0A060LX85"/>
<evidence type="ECO:0000256" key="3">
    <source>
        <dbReference type="ARBA" id="ARBA00048267"/>
    </source>
</evidence>
<dbReference type="STRING" id="1246626.BleG1_2234"/>
<dbReference type="GO" id="GO:0006935">
    <property type="term" value="P:chemotaxis"/>
    <property type="evidence" value="ECO:0007669"/>
    <property type="project" value="UniProtKB-UniRule"/>
</dbReference>
<dbReference type="Pfam" id="PF01339">
    <property type="entry name" value="CheB_methylest"/>
    <property type="match status" value="1"/>
</dbReference>
<dbReference type="EC" id="3.1.1.61" evidence="2"/>
<dbReference type="Gene3D" id="3.40.50.180">
    <property type="entry name" value="Methylesterase CheB, C-terminal domain"/>
    <property type="match status" value="1"/>
</dbReference>
<feature type="active site" evidence="4">
    <location>
        <position position="144"/>
    </location>
</feature>
<dbReference type="SUPFAM" id="SSF52738">
    <property type="entry name" value="Methylesterase CheB, C-terminal domain"/>
    <property type="match status" value="1"/>
</dbReference>
<feature type="active site" evidence="4">
    <location>
        <position position="23"/>
    </location>
</feature>
<evidence type="ECO:0000313" key="6">
    <source>
        <dbReference type="EMBL" id="AIC94812.1"/>
    </source>
</evidence>
<dbReference type="PANTHER" id="PTHR42872:SF3">
    <property type="entry name" value="PROTEIN-GLUTAMATE METHYLESTERASE_PROTEIN-GLUTAMINE GLUTAMINASE 1"/>
    <property type="match status" value="1"/>
</dbReference>
<feature type="domain" description="CheB-type methylesterase" evidence="5">
    <location>
        <begin position="17"/>
        <end position="183"/>
    </location>
</feature>
<proteinExistence type="predicted"/>
<dbReference type="eggNOG" id="COG2201">
    <property type="taxonomic scope" value="Bacteria"/>
</dbReference>
<comment type="catalytic activity">
    <reaction evidence="3">
        <text>[protein]-L-glutamate 5-O-methyl ester + H2O = L-glutamyl-[protein] + methanol + H(+)</text>
        <dbReference type="Rhea" id="RHEA:23236"/>
        <dbReference type="Rhea" id="RHEA-COMP:10208"/>
        <dbReference type="Rhea" id="RHEA-COMP:10311"/>
        <dbReference type="ChEBI" id="CHEBI:15377"/>
        <dbReference type="ChEBI" id="CHEBI:15378"/>
        <dbReference type="ChEBI" id="CHEBI:17790"/>
        <dbReference type="ChEBI" id="CHEBI:29973"/>
        <dbReference type="ChEBI" id="CHEBI:82795"/>
        <dbReference type="EC" id="3.1.1.61"/>
    </reaction>
</comment>
<dbReference type="HOGENOM" id="CLU_000445_51_2_9"/>
<dbReference type="InterPro" id="IPR000673">
    <property type="entry name" value="Sig_transdc_resp-reg_Me-estase"/>
</dbReference>
<dbReference type="PANTHER" id="PTHR42872">
    <property type="entry name" value="PROTEIN-GLUTAMATE METHYLESTERASE/PROTEIN-GLUTAMINE GLUTAMINASE"/>
    <property type="match status" value="1"/>
</dbReference>
<keyword evidence="4" id="KW-0145">Chemotaxis</keyword>
<dbReference type="PATRIC" id="fig|1246626.3.peg.2232"/>
<sequence length="203" mass="22223">MMIERNQVNDRNGHSVIVAIGSSTGGPNALQKLFEQLPHHLSYPIVIAQHMPGHFTALLAKRLNEQFSFQIKEAQHDEVVQNGVVYIAPGGWQTTLVQKGNRAFFKITEPHQADLYHPSINTLFASTTFFNKKILVVLTGMGRDGSASLQAVKQSGGCTILAEAKESAIISGMPDAAIKTGQVDWELTHIDIGKWLHERGGSL</sequence>
<dbReference type="GO" id="GO:0008984">
    <property type="term" value="F:protein-glutamate methylesterase activity"/>
    <property type="evidence" value="ECO:0007669"/>
    <property type="project" value="UniProtKB-EC"/>
</dbReference>
<dbReference type="CDD" id="cd16432">
    <property type="entry name" value="CheB_Rec"/>
    <property type="match status" value="1"/>
</dbReference>
<evidence type="ECO:0000259" key="5">
    <source>
        <dbReference type="PROSITE" id="PS50122"/>
    </source>
</evidence>
<evidence type="ECO:0000256" key="1">
    <source>
        <dbReference type="ARBA" id="ARBA00022801"/>
    </source>
</evidence>
<evidence type="ECO:0000256" key="2">
    <source>
        <dbReference type="ARBA" id="ARBA00039140"/>
    </source>
</evidence>
<dbReference type="EMBL" id="CP003923">
    <property type="protein sequence ID" value="AIC94812.1"/>
    <property type="molecule type" value="Genomic_DNA"/>
</dbReference>